<gene>
    <name evidence="3" type="ORF">Q9L58_004040</name>
</gene>
<feature type="compositionally biased region" description="Basic residues" evidence="1">
    <location>
        <begin position="1"/>
        <end position="12"/>
    </location>
</feature>
<evidence type="ECO:0000313" key="3">
    <source>
        <dbReference type="EMBL" id="KAL0636938.1"/>
    </source>
</evidence>
<feature type="region of interest" description="Disordered" evidence="1">
    <location>
        <begin position="615"/>
        <end position="662"/>
    </location>
</feature>
<sequence length="795" mass="90384">MANIKRGKKKIKQNTAKNKQPNNATATALGLEKPVNCHYIPQWILRKFSKQECSKDGWRKKDDMEVYYYCVESGTLRNRRIKEVYAEGDLYKDPSNPLDVGNEIGIEREQSKLEYSASITVKIIHRAIEDRDIMNNGGEGSTARPATLNIKRKHLDLLKKFLFIMAYHQPSASTASFDPDQPSNFNARRWIKAYQTRYNLLDGPKHIWLHVLRYYLVTPPHEMHETGRRVNEKIFLDRTQNGTLPDDAGKGGERYLTTEIDPDNDNWRSLRYYLETRMFLAIWEAARGEQFVMSSHSFGVFEGGTISSGRIHSFFVVSPRIMFVFYHPGLTEEENANSVVNSTNPWKLAPVDSRTSILATAPHKAANVKYVSDQPPPGHSLFSRNPEVFAPSPADEFKFEICPLSPKDTHTINGIILESLIENSAVTFGSRDAALRTLTQFNLNPEFNAANKQRVQSLVRHLSPVGSVQPVRERYFASLAPSKVLVWATNLELYQLLQEGTDADCIRFRRWKELYRPLWLEDKAPHSPYRPAKLVSTMDDIIAQNTFIAVAELIVSFGLDLREEPIFGEQMIIAFLDDLVKYNRGQLEVIEEMLFGLREERGGQGIMEYIADPCGTEGAVTSPEPKDKEHLSRSTAEPANSSPADLHPATTTPTTAGHPMENPRTIEQRASAPDQVPILDINLAMLLENQLASICFLIFFVFRHCVFLVVEILVIAFDSAWVRGGAVYWSMAGDRFPLFDRSVMSRGIISGGYYRWFWLLIGSWVYVSVVLHILFLIFEWLGPAGVFILFFFAIQ</sequence>
<feature type="region of interest" description="Disordered" evidence="1">
    <location>
        <begin position="1"/>
        <end position="25"/>
    </location>
</feature>
<comment type="caution">
    <text evidence="3">The sequence shown here is derived from an EMBL/GenBank/DDBJ whole genome shotgun (WGS) entry which is preliminary data.</text>
</comment>
<dbReference type="InterPro" id="IPR025332">
    <property type="entry name" value="DUF4238"/>
</dbReference>
<keyword evidence="2" id="KW-1133">Transmembrane helix</keyword>
<dbReference type="EMBL" id="JBBBZM010000041">
    <property type="protein sequence ID" value="KAL0636938.1"/>
    <property type="molecule type" value="Genomic_DNA"/>
</dbReference>
<keyword evidence="2" id="KW-0472">Membrane</keyword>
<accession>A0ABR3GM56</accession>
<feature type="compositionally biased region" description="Polar residues" evidence="1">
    <location>
        <begin position="633"/>
        <end position="643"/>
    </location>
</feature>
<dbReference type="Proteomes" id="UP001447188">
    <property type="component" value="Unassembled WGS sequence"/>
</dbReference>
<reference evidence="3 4" key="1">
    <citation type="submission" date="2024-02" db="EMBL/GenBank/DDBJ databases">
        <title>Discinaceae phylogenomics.</title>
        <authorList>
            <person name="Dirks A.C."/>
            <person name="James T.Y."/>
        </authorList>
    </citation>
    <scope>NUCLEOTIDE SEQUENCE [LARGE SCALE GENOMIC DNA]</scope>
    <source>
        <strain evidence="3 4">ACD0624</strain>
    </source>
</reference>
<organism evidence="3 4">
    <name type="scientific">Discina gigas</name>
    <dbReference type="NCBI Taxonomy" id="1032678"/>
    <lineage>
        <taxon>Eukaryota</taxon>
        <taxon>Fungi</taxon>
        <taxon>Dikarya</taxon>
        <taxon>Ascomycota</taxon>
        <taxon>Pezizomycotina</taxon>
        <taxon>Pezizomycetes</taxon>
        <taxon>Pezizales</taxon>
        <taxon>Discinaceae</taxon>
        <taxon>Discina</taxon>
    </lineage>
</organism>
<keyword evidence="2" id="KW-0812">Transmembrane</keyword>
<feature type="transmembrane region" description="Helical" evidence="2">
    <location>
        <begin position="696"/>
        <end position="722"/>
    </location>
</feature>
<evidence type="ECO:0000313" key="4">
    <source>
        <dbReference type="Proteomes" id="UP001447188"/>
    </source>
</evidence>
<protein>
    <submittedName>
        <fullName evidence="3">Uncharacterized protein</fullName>
    </submittedName>
</protein>
<evidence type="ECO:0000256" key="1">
    <source>
        <dbReference type="SAM" id="MobiDB-lite"/>
    </source>
</evidence>
<feature type="transmembrane region" description="Helical" evidence="2">
    <location>
        <begin position="743"/>
        <end position="767"/>
    </location>
</feature>
<proteinExistence type="predicted"/>
<keyword evidence="4" id="KW-1185">Reference proteome</keyword>
<name>A0ABR3GM56_9PEZI</name>
<evidence type="ECO:0000256" key="2">
    <source>
        <dbReference type="SAM" id="Phobius"/>
    </source>
</evidence>
<dbReference type="Pfam" id="PF14022">
    <property type="entry name" value="DUF4238"/>
    <property type="match status" value="1"/>
</dbReference>